<name>A4X1Z5_SALTO</name>
<protein>
    <submittedName>
        <fullName evidence="2">Uncharacterized protein</fullName>
    </submittedName>
</protein>
<keyword evidence="3" id="KW-1185">Reference proteome</keyword>
<dbReference type="HOGENOM" id="CLU_2013666_0_0_11"/>
<dbReference type="KEGG" id="stp:Strop_0410"/>
<proteinExistence type="predicted"/>
<reference evidence="3" key="1">
    <citation type="journal article" date="2007" name="Proc. Natl. Acad. Sci. U.S.A.">
        <title>Genome sequencing reveals complex secondary metabolome in the marine actinomycete Salinispora tropica.</title>
        <authorList>
            <person name="Udwary D.W."/>
            <person name="Zeigler L."/>
            <person name="Asolkar R.N."/>
            <person name="Singan V."/>
            <person name="Lapidus A."/>
            <person name="Fenical W."/>
            <person name="Jensen P.R."/>
            <person name="Moore B.S."/>
        </authorList>
    </citation>
    <scope>NUCLEOTIDE SEQUENCE [LARGE SCALE GENOMIC DNA]</scope>
    <source>
        <strain evidence="3">ATCC BAA-916 / DSM 44818 / CNB-440</strain>
    </source>
</reference>
<keyword evidence="1" id="KW-0472">Membrane</keyword>
<feature type="transmembrane region" description="Helical" evidence="1">
    <location>
        <begin position="93"/>
        <end position="114"/>
    </location>
</feature>
<keyword evidence="1" id="KW-1133">Transmembrane helix</keyword>
<organism evidence="2 3">
    <name type="scientific">Salinispora tropica (strain ATCC BAA-916 / DSM 44818 / JCM 13857 / NBRC 105044 / CNB-440)</name>
    <dbReference type="NCBI Taxonomy" id="369723"/>
    <lineage>
        <taxon>Bacteria</taxon>
        <taxon>Bacillati</taxon>
        <taxon>Actinomycetota</taxon>
        <taxon>Actinomycetes</taxon>
        <taxon>Micromonosporales</taxon>
        <taxon>Micromonosporaceae</taxon>
        <taxon>Salinispora</taxon>
    </lineage>
</organism>
<dbReference type="EMBL" id="CP000667">
    <property type="protein sequence ID" value="ABP52895.1"/>
    <property type="molecule type" value="Genomic_DNA"/>
</dbReference>
<evidence type="ECO:0000256" key="1">
    <source>
        <dbReference type="SAM" id="Phobius"/>
    </source>
</evidence>
<gene>
    <name evidence="2" type="ordered locus">Strop_0410</name>
</gene>
<accession>A4X1Z5</accession>
<feature type="transmembrane region" description="Helical" evidence="1">
    <location>
        <begin position="25"/>
        <end position="45"/>
    </location>
</feature>
<keyword evidence="1" id="KW-0812">Transmembrane</keyword>
<sequence>MTRVRHSGQQLRSGDHVGGGHMETWRFLAGVTMGVTMCLLGVALASNFRGMAERHVQQSMSFAGTLRRVPPWRWLPDASHDQRLARFILLERVFGVALAAVGFVFLIGLAYSIAANQPMRMVK</sequence>
<dbReference type="eggNOG" id="ENOG50326PS">
    <property type="taxonomic scope" value="Bacteria"/>
</dbReference>
<dbReference type="Proteomes" id="UP000000235">
    <property type="component" value="Chromosome"/>
</dbReference>
<evidence type="ECO:0000313" key="2">
    <source>
        <dbReference type="EMBL" id="ABP52895.1"/>
    </source>
</evidence>
<evidence type="ECO:0000313" key="3">
    <source>
        <dbReference type="Proteomes" id="UP000000235"/>
    </source>
</evidence>
<dbReference type="AlphaFoldDB" id="A4X1Z5"/>